<reference evidence="2 3" key="1">
    <citation type="journal article" date="2022" name="BMC Genomics">
        <title>Comparative genome analysis of mycobacteria focusing on tRNA and non-coding RNA.</title>
        <authorList>
            <person name="Behra P.R.K."/>
            <person name="Pettersson B.M.F."/>
            <person name="Ramesh M."/>
            <person name="Das S."/>
            <person name="Dasgupta S."/>
            <person name="Kirsebom L.A."/>
        </authorList>
    </citation>
    <scope>NUCLEOTIDE SEQUENCE [LARGE SCALE GENOMIC DNA]</scope>
    <source>
        <strain evidence="2 3">DSM 44078</strain>
    </source>
</reference>
<feature type="transmembrane region" description="Helical" evidence="1">
    <location>
        <begin position="28"/>
        <end position="50"/>
    </location>
</feature>
<keyword evidence="1" id="KW-1133">Transmembrane helix</keyword>
<comment type="caution">
    <text evidence="2">The sequence shown here is derived from an EMBL/GenBank/DDBJ whole genome shotgun (WGS) entry which is preliminary data.</text>
</comment>
<dbReference type="RefSeq" id="WP_264069348.1">
    <property type="nucleotide sequence ID" value="NZ_JACKTY010000032.1"/>
</dbReference>
<organism evidence="2 3">
    <name type="scientific">Mycolicibacterium komossense</name>
    <dbReference type="NCBI Taxonomy" id="1779"/>
    <lineage>
        <taxon>Bacteria</taxon>
        <taxon>Bacillati</taxon>
        <taxon>Actinomycetota</taxon>
        <taxon>Actinomycetes</taxon>
        <taxon>Mycobacteriales</taxon>
        <taxon>Mycobacteriaceae</taxon>
        <taxon>Mycolicibacterium</taxon>
    </lineage>
</organism>
<keyword evidence="1" id="KW-0472">Membrane</keyword>
<gene>
    <name evidence="2" type="ORF">H7J73_19685</name>
</gene>
<evidence type="ECO:0000313" key="2">
    <source>
        <dbReference type="EMBL" id="MCV7228236.1"/>
    </source>
</evidence>
<name>A0ABT3CFP0_9MYCO</name>
<sequence>MITWVERPAGGWGNAVVEHRLDNRGRSIPWLATGVFVGFAAAGGIAAALGGTAATPVTVSGIQLASTEYSLIPLSPDTSSTDTDFWLLSGHGSIDQAAASSADRIAAVQAASPVVGPGGWLIGNGLDAASNCTGNACNGGNGGLLGGNGGNGANGGACSSATAATAATAFRPPTSPTARWPRRPKRAATVATAAC</sequence>
<evidence type="ECO:0000256" key="1">
    <source>
        <dbReference type="SAM" id="Phobius"/>
    </source>
</evidence>
<dbReference type="Proteomes" id="UP001526201">
    <property type="component" value="Unassembled WGS sequence"/>
</dbReference>
<protein>
    <submittedName>
        <fullName evidence="2">Uncharacterized protein</fullName>
    </submittedName>
</protein>
<evidence type="ECO:0000313" key="3">
    <source>
        <dbReference type="Proteomes" id="UP001526201"/>
    </source>
</evidence>
<accession>A0ABT3CFP0</accession>
<dbReference type="EMBL" id="JACKTY010000032">
    <property type="protein sequence ID" value="MCV7228236.1"/>
    <property type="molecule type" value="Genomic_DNA"/>
</dbReference>
<keyword evidence="1" id="KW-0812">Transmembrane</keyword>
<proteinExistence type="predicted"/>
<keyword evidence="3" id="KW-1185">Reference proteome</keyword>